<sequence length="223" mass="23346">MKLVILGATGGVGQHLVTTATGRGDEVLVVARDKSSLPGNWACPVAEIDLSKATASSVESALAGVDAVLSALGARGAADHGILEAAATTVLAAMRDTGVRRYIGVSAAPVATTPSPGRPAPPRHDPGDDLLTRSVMMPIVKRVFAAVYADSALMEDAVRASDRDWTIMRPARLTNKRPTGQYRTAVDQNVRGGRSIGRTDLAHYMLDSVNDTNTFAHSIGIAY</sequence>
<dbReference type="PANTHER" id="PTHR43355">
    <property type="entry name" value="FLAVIN REDUCTASE (NADPH)"/>
    <property type="match status" value="1"/>
</dbReference>
<protein>
    <submittedName>
        <fullName evidence="3">SDR family oxidoreductase</fullName>
    </submittedName>
</protein>
<dbReference type="Proteomes" id="UP001055336">
    <property type="component" value="Chromosome"/>
</dbReference>
<dbReference type="Pfam" id="PF13460">
    <property type="entry name" value="NAD_binding_10"/>
    <property type="match status" value="1"/>
</dbReference>
<evidence type="ECO:0000313" key="3">
    <source>
        <dbReference type="EMBL" id="UMB70093.1"/>
    </source>
</evidence>
<dbReference type="InterPro" id="IPR036291">
    <property type="entry name" value="NAD(P)-bd_dom_sf"/>
</dbReference>
<accession>A0ABY3VKZ5</accession>
<keyword evidence="4" id="KW-1185">Reference proteome</keyword>
<evidence type="ECO:0000256" key="1">
    <source>
        <dbReference type="SAM" id="MobiDB-lite"/>
    </source>
</evidence>
<organism evidence="3 4">
    <name type="scientific">Mycobacterium paraterrae</name>
    <dbReference type="NCBI Taxonomy" id="577492"/>
    <lineage>
        <taxon>Bacteria</taxon>
        <taxon>Bacillati</taxon>
        <taxon>Actinomycetota</taxon>
        <taxon>Actinomycetes</taxon>
        <taxon>Mycobacteriales</taxon>
        <taxon>Mycobacteriaceae</taxon>
        <taxon>Mycobacterium</taxon>
    </lineage>
</organism>
<reference evidence="3" key="1">
    <citation type="submission" date="2022-08" db="EMBL/GenBank/DDBJ databases">
        <title>Whole genome sequencing of non-tuberculosis mycobacteria type-strains.</title>
        <authorList>
            <person name="Igarashi Y."/>
            <person name="Osugi A."/>
            <person name="Mitarai S."/>
        </authorList>
    </citation>
    <scope>NUCLEOTIDE SEQUENCE</scope>
    <source>
        <strain evidence="3">DSM 45127</strain>
    </source>
</reference>
<dbReference type="InterPro" id="IPR016040">
    <property type="entry name" value="NAD(P)-bd_dom"/>
</dbReference>
<proteinExistence type="predicted"/>
<dbReference type="SUPFAM" id="SSF51735">
    <property type="entry name" value="NAD(P)-binding Rossmann-fold domains"/>
    <property type="match status" value="1"/>
</dbReference>
<evidence type="ECO:0000259" key="2">
    <source>
        <dbReference type="Pfam" id="PF13460"/>
    </source>
</evidence>
<feature type="region of interest" description="Disordered" evidence="1">
    <location>
        <begin position="109"/>
        <end position="130"/>
    </location>
</feature>
<dbReference type="Gene3D" id="3.40.50.720">
    <property type="entry name" value="NAD(P)-binding Rossmann-like Domain"/>
    <property type="match status" value="1"/>
</dbReference>
<dbReference type="EMBL" id="CP092488">
    <property type="protein sequence ID" value="UMB70093.1"/>
    <property type="molecule type" value="Genomic_DNA"/>
</dbReference>
<evidence type="ECO:0000313" key="4">
    <source>
        <dbReference type="Proteomes" id="UP001055336"/>
    </source>
</evidence>
<dbReference type="PANTHER" id="PTHR43355:SF2">
    <property type="entry name" value="FLAVIN REDUCTASE (NADPH)"/>
    <property type="match status" value="1"/>
</dbReference>
<gene>
    <name evidence="3" type="ORF">MKK62_01700</name>
</gene>
<dbReference type="InterPro" id="IPR051606">
    <property type="entry name" value="Polyketide_Oxido-like"/>
</dbReference>
<feature type="domain" description="NAD(P)-binding" evidence="2">
    <location>
        <begin position="7"/>
        <end position="211"/>
    </location>
</feature>
<name>A0ABY3VKZ5_9MYCO</name>
<dbReference type="RefSeq" id="WP_240261823.1">
    <property type="nucleotide sequence ID" value="NZ_CP092488.2"/>
</dbReference>